<dbReference type="InterPro" id="IPR006703">
    <property type="entry name" value="G_AIG1"/>
</dbReference>
<organism evidence="11 12">
    <name type="scientific">Tegillarca granosa</name>
    <name type="common">Malaysian cockle</name>
    <name type="synonym">Anadara granosa</name>
    <dbReference type="NCBI Taxonomy" id="220873"/>
    <lineage>
        <taxon>Eukaryota</taxon>
        <taxon>Metazoa</taxon>
        <taxon>Spiralia</taxon>
        <taxon>Lophotrochozoa</taxon>
        <taxon>Mollusca</taxon>
        <taxon>Bivalvia</taxon>
        <taxon>Autobranchia</taxon>
        <taxon>Pteriomorphia</taxon>
        <taxon>Arcoida</taxon>
        <taxon>Arcoidea</taxon>
        <taxon>Arcidae</taxon>
        <taxon>Tegillarca</taxon>
    </lineage>
</organism>
<dbReference type="Proteomes" id="UP001217089">
    <property type="component" value="Unassembled WGS sequence"/>
</dbReference>
<evidence type="ECO:0000313" key="12">
    <source>
        <dbReference type="Proteomes" id="UP001217089"/>
    </source>
</evidence>
<keyword evidence="3" id="KW-0547">Nucleotide-binding</keyword>
<gene>
    <name evidence="11" type="ORF">KUTeg_009693</name>
</gene>
<comment type="caution">
    <text evidence="11">The sequence shown here is derived from an EMBL/GenBank/DDBJ whole genome shotgun (WGS) entry which is preliminary data.</text>
</comment>
<dbReference type="EMBL" id="JARBDR010000440">
    <property type="protein sequence ID" value="KAJ8312320.1"/>
    <property type="molecule type" value="Genomic_DNA"/>
</dbReference>
<evidence type="ECO:0000259" key="9">
    <source>
        <dbReference type="PROSITE" id="PS50199"/>
    </source>
</evidence>
<evidence type="ECO:0000256" key="7">
    <source>
        <dbReference type="PROSITE-ProRule" id="PRU00322"/>
    </source>
</evidence>
<dbReference type="SUPFAM" id="SSF90209">
    <property type="entry name" value="Ran binding protein zinc finger-like"/>
    <property type="match status" value="2"/>
</dbReference>
<feature type="coiled-coil region" evidence="8">
    <location>
        <begin position="313"/>
        <end position="385"/>
    </location>
</feature>
<dbReference type="CDD" id="cd01852">
    <property type="entry name" value="AIG1"/>
    <property type="match status" value="1"/>
</dbReference>
<evidence type="ECO:0000256" key="3">
    <source>
        <dbReference type="ARBA" id="ARBA00022741"/>
    </source>
</evidence>
<evidence type="ECO:0000256" key="4">
    <source>
        <dbReference type="ARBA" id="ARBA00022771"/>
    </source>
</evidence>
<evidence type="ECO:0000256" key="2">
    <source>
        <dbReference type="ARBA" id="ARBA00022723"/>
    </source>
</evidence>
<keyword evidence="2" id="KW-0479">Metal-binding</keyword>
<evidence type="ECO:0000313" key="11">
    <source>
        <dbReference type="EMBL" id="KAJ8312320.1"/>
    </source>
</evidence>
<accession>A0ABQ9F4L9</accession>
<dbReference type="Gene3D" id="3.40.50.300">
    <property type="entry name" value="P-loop containing nucleotide triphosphate hydrolases"/>
    <property type="match status" value="1"/>
</dbReference>
<evidence type="ECO:0000256" key="6">
    <source>
        <dbReference type="ARBA" id="ARBA00023134"/>
    </source>
</evidence>
<dbReference type="SUPFAM" id="SSF52540">
    <property type="entry name" value="P-loop containing nucleoside triphosphate hydrolases"/>
    <property type="match status" value="1"/>
</dbReference>
<evidence type="ECO:0000256" key="5">
    <source>
        <dbReference type="ARBA" id="ARBA00022833"/>
    </source>
</evidence>
<keyword evidence="6" id="KW-0342">GTP-binding</keyword>
<dbReference type="Pfam" id="PF00641">
    <property type="entry name" value="Zn_ribbon_RanBP"/>
    <property type="match status" value="1"/>
</dbReference>
<feature type="domain" description="RanBP2-type" evidence="9">
    <location>
        <begin position="50"/>
        <end position="79"/>
    </location>
</feature>
<dbReference type="InterPro" id="IPR036443">
    <property type="entry name" value="Znf_RanBP2_sf"/>
</dbReference>
<dbReference type="SMART" id="SM00547">
    <property type="entry name" value="ZnF_RBZ"/>
    <property type="match status" value="2"/>
</dbReference>
<keyword evidence="5" id="KW-0862">Zinc</keyword>
<dbReference type="InterPro" id="IPR027417">
    <property type="entry name" value="P-loop_NTPase"/>
</dbReference>
<evidence type="ECO:0000256" key="1">
    <source>
        <dbReference type="ARBA" id="ARBA00008535"/>
    </source>
</evidence>
<keyword evidence="8" id="KW-0175">Coiled coil</keyword>
<feature type="domain" description="AIG1-type G" evidence="10">
    <location>
        <begin position="96"/>
        <end position="300"/>
    </location>
</feature>
<dbReference type="Gene3D" id="4.10.1060.10">
    <property type="entry name" value="Zinc finger, RanBP2-type"/>
    <property type="match status" value="1"/>
</dbReference>
<dbReference type="Pfam" id="PF04548">
    <property type="entry name" value="AIG1"/>
    <property type="match status" value="1"/>
</dbReference>
<dbReference type="InterPro" id="IPR001876">
    <property type="entry name" value="Znf_RanBP2"/>
</dbReference>
<name>A0ABQ9F4L9_TEGGR</name>
<dbReference type="InterPro" id="IPR045058">
    <property type="entry name" value="GIMA/IAN/Toc"/>
</dbReference>
<keyword evidence="12" id="KW-1185">Reference proteome</keyword>
<proteinExistence type="inferred from homology"/>
<sequence length="518" mass="59075">MDWTCNSCTFVNKATRNYCDMCEATNPDSDVCSNEACTPGFETTDYKHFEDSAWQCESCLFLNSTVNAICEFCDISKNESENLPKLNSPKANMSDDAERRILLIGKTGVGKSATGNCILGKNVFNSAASSGSVTTECRVEQANRFGRAITVVDTPGLFDTRSTNAAVANEIVKCTEMILPGPHAVVLVIRVGRFTQEEQDTVKHFADHFGEEVFRYIIVLFTRRDDLEAEGATTEEFIEKSTNELQTILSKCGNRYISFNNRENEIAKETQTRELLELINKMLLANGGHFFTNEMLKIAEENLRIRLLRIAAIEEEKQQRKTAKIRRQERKKKQKEIENEQIQTDYLFCLKLSNNWEREDNEREIRKLEKQKDRMERQVKDAKNSCVDGSEKLTEDDIPGAKLPNAPDKCKKTELSFWLKCRGLKVKKAETGEDLCNRVKINIHKGNLKIQDPDPNQCHLILKHANCKKCSPQQQQNTEQLNSDISDKVSDLKKILPKEEIYVFEIEISVLEIEISVL</sequence>
<comment type="similarity">
    <text evidence="1">Belongs to the TRAFAC class TrmE-Era-EngA-EngB-Septin-like GTPase superfamily. AIG1/Toc34/Toc159-like paraseptin GTPase family. IAN subfamily.</text>
</comment>
<dbReference type="PANTHER" id="PTHR10903:SF170">
    <property type="entry name" value="GTPASE IMAP FAMILY MEMBER 7"/>
    <property type="match status" value="1"/>
</dbReference>
<reference evidence="11 12" key="1">
    <citation type="submission" date="2022-12" db="EMBL/GenBank/DDBJ databases">
        <title>Chromosome-level genome of Tegillarca granosa.</title>
        <authorList>
            <person name="Kim J."/>
        </authorList>
    </citation>
    <scope>NUCLEOTIDE SEQUENCE [LARGE SCALE GENOMIC DNA]</scope>
    <source>
        <strain evidence="11">Teg-2019</strain>
        <tissue evidence="11">Adductor muscle</tissue>
    </source>
</reference>
<evidence type="ECO:0000259" key="10">
    <source>
        <dbReference type="PROSITE" id="PS51720"/>
    </source>
</evidence>
<dbReference type="PANTHER" id="PTHR10903">
    <property type="entry name" value="GTPASE, IMAP FAMILY MEMBER-RELATED"/>
    <property type="match status" value="1"/>
</dbReference>
<protein>
    <submittedName>
        <fullName evidence="11">Uncharacterized protein</fullName>
    </submittedName>
</protein>
<keyword evidence="4 7" id="KW-0863">Zinc-finger</keyword>
<dbReference type="PROSITE" id="PS51720">
    <property type="entry name" value="G_AIG1"/>
    <property type="match status" value="1"/>
</dbReference>
<feature type="domain" description="RanBP2-type" evidence="9">
    <location>
        <begin position="1"/>
        <end position="28"/>
    </location>
</feature>
<evidence type="ECO:0000256" key="8">
    <source>
        <dbReference type="SAM" id="Coils"/>
    </source>
</evidence>
<dbReference type="PROSITE" id="PS01358">
    <property type="entry name" value="ZF_RANBP2_1"/>
    <property type="match status" value="2"/>
</dbReference>
<dbReference type="PROSITE" id="PS50199">
    <property type="entry name" value="ZF_RANBP2_2"/>
    <property type="match status" value="2"/>
</dbReference>